<dbReference type="InterPro" id="IPR007853">
    <property type="entry name" value="Znf_DNL-typ"/>
</dbReference>
<dbReference type="Pfam" id="PF05180">
    <property type="entry name" value="zf-DNL"/>
    <property type="match status" value="1"/>
</dbReference>
<gene>
    <name evidence="7" type="ORF">QBC46DRAFT_383681</name>
</gene>
<feature type="compositionally biased region" description="Polar residues" evidence="5">
    <location>
        <begin position="92"/>
        <end position="109"/>
    </location>
</feature>
<evidence type="ECO:0000313" key="8">
    <source>
        <dbReference type="Proteomes" id="UP001303473"/>
    </source>
</evidence>
<dbReference type="GO" id="GO:0030150">
    <property type="term" value="P:protein import into mitochondrial matrix"/>
    <property type="evidence" value="ECO:0007669"/>
    <property type="project" value="TreeGrafter"/>
</dbReference>
<feature type="region of interest" description="Disordered" evidence="5">
    <location>
        <begin position="43"/>
        <end position="109"/>
    </location>
</feature>
<keyword evidence="8" id="KW-1185">Reference proteome</keyword>
<proteinExistence type="predicted"/>
<feature type="region of interest" description="Disordered" evidence="5">
    <location>
        <begin position="227"/>
        <end position="246"/>
    </location>
</feature>
<comment type="caution">
    <text evidence="7">The sequence shown here is derived from an EMBL/GenBank/DDBJ whole genome shotgun (WGS) entry which is preliminary data.</text>
</comment>
<dbReference type="GO" id="GO:0050821">
    <property type="term" value="P:protein stabilization"/>
    <property type="evidence" value="ECO:0007669"/>
    <property type="project" value="TreeGrafter"/>
</dbReference>
<evidence type="ECO:0000256" key="4">
    <source>
        <dbReference type="PROSITE-ProRule" id="PRU00834"/>
    </source>
</evidence>
<organism evidence="7 8">
    <name type="scientific">Diplogelasinospora grovesii</name>
    <dbReference type="NCBI Taxonomy" id="303347"/>
    <lineage>
        <taxon>Eukaryota</taxon>
        <taxon>Fungi</taxon>
        <taxon>Dikarya</taxon>
        <taxon>Ascomycota</taxon>
        <taxon>Pezizomycotina</taxon>
        <taxon>Sordariomycetes</taxon>
        <taxon>Sordariomycetidae</taxon>
        <taxon>Sordariales</taxon>
        <taxon>Diplogelasinosporaceae</taxon>
        <taxon>Diplogelasinospora</taxon>
    </lineage>
</organism>
<dbReference type="EMBL" id="MU853787">
    <property type="protein sequence ID" value="KAK3941103.1"/>
    <property type="molecule type" value="Genomic_DNA"/>
</dbReference>
<reference evidence="8" key="1">
    <citation type="journal article" date="2023" name="Mol. Phylogenet. Evol.">
        <title>Genome-scale phylogeny and comparative genomics of the fungal order Sordariales.</title>
        <authorList>
            <person name="Hensen N."/>
            <person name="Bonometti L."/>
            <person name="Westerberg I."/>
            <person name="Brannstrom I.O."/>
            <person name="Guillou S."/>
            <person name="Cros-Aarteil S."/>
            <person name="Calhoun S."/>
            <person name="Haridas S."/>
            <person name="Kuo A."/>
            <person name="Mondo S."/>
            <person name="Pangilinan J."/>
            <person name="Riley R."/>
            <person name="LaButti K."/>
            <person name="Andreopoulos B."/>
            <person name="Lipzen A."/>
            <person name="Chen C."/>
            <person name="Yan M."/>
            <person name="Daum C."/>
            <person name="Ng V."/>
            <person name="Clum A."/>
            <person name="Steindorff A."/>
            <person name="Ohm R.A."/>
            <person name="Martin F."/>
            <person name="Silar P."/>
            <person name="Natvig D.O."/>
            <person name="Lalanne C."/>
            <person name="Gautier V."/>
            <person name="Ament-Velasquez S.L."/>
            <person name="Kruys A."/>
            <person name="Hutchinson M.I."/>
            <person name="Powell A.J."/>
            <person name="Barry K."/>
            <person name="Miller A.N."/>
            <person name="Grigoriev I.V."/>
            <person name="Debuchy R."/>
            <person name="Gladieux P."/>
            <person name="Hiltunen Thoren M."/>
            <person name="Johannesson H."/>
        </authorList>
    </citation>
    <scope>NUCLEOTIDE SEQUENCE [LARGE SCALE GENOMIC DNA]</scope>
    <source>
        <strain evidence="8">CBS 340.73</strain>
    </source>
</reference>
<keyword evidence="1" id="KW-0479">Metal-binding</keyword>
<dbReference type="GO" id="GO:0051087">
    <property type="term" value="F:protein-folding chaperone binding"/>
    <property type="evidence" value="ECO:0007669"/>
    <property type="project" value="TreeGrafter"/>
</dbReference>
<evidence type="ECO:0000256" key="1">
    <source>
        <dbReference type="ARBA" id="ARBA00022723"/>
    </source>
</evidence>
<dbReference type="PANTHER" id="PTHR20922:SF13">
    <property type="entry name" value="DNL-TYPE ZINC FINGER PROTEIN"/>
    <property type="match status" value="1"/>
</dbReference>
<evidence type="ECO:0000256" key="2">
    <source>
        <dbReference type="ARBA" id="ARBA00022771"/>
    </source>
</evidence>
<name>A0AAN6S5T9_9PEZI</name>
<dbReference type="GO" id="GO:0008270">
    <property type="term" value="F:zinc ion binding"/>
    <property type="evidence" value="ECO:0007669"/>
    <property type="project" value="UniProtKB-KW"/>
</dbReference>
<keyword evidence="3" id="KW-0862">Zinc</keyword>
<evidence type="ECO:0000313" key="7">
    <source>
        <dbReference type="EMBL" id="KAK3941103.1"/>
    </source>
</evidence>
<accession>A0AAN6S5T9</accession>
<dbReference type="InterPro" id="IPR024158">
    <property type="entry name" value="Mt_import_TIM15"/>
</dbReference>
<feature type="domain" description="DNL-type" evidence="6">
    <location>
        <begin position="120"/>
        <end position="215"/>
    </location>
</feature>
<sequence length="246" mass="26826">MSSARALTKLPFAQLPQLARSTRAVLSQNAPIQRRHQTAIAQTLRFKHTIPRPPRISPFSSTTTTSSAQPSTSEPSSSPSSSSSDPSSDPSNLQTPSEGSPTISKIPQSNSAYIPVNAKRDAPQYHLTFTCLPCGDRSTHKVSKQGYHHGSVLITCPTCRNRHIISDHLQIFGNRKITVEDLMRERGMLVKKGTLGEDGDIEFWEDGTTSVHTPLEQKGEKLADDFVPGSTFKTVRPPGDKPAEGQ</sequence>
<keyword evidence="2 4" id="KW-0863">Zinc-finger</keyword>
<dbReference type="Proteomes" id="UP001303473">
    <property type="component" value="Unassembled WGS sequence"/>
</dbReference>
<evidence type="ECO:0000256" key="5">
    <source>
        <dbReference type="SAM" id="MobiDB-lite"/>
    </source>
</evidence>
<dbReference type="PANTHER" id="PTHR20922">
    <property type="entry name" value="DNL-TYPE ZINC FINGER PROTEIN"/>
    <property type="match status" value="1"/>
</dbReference>
<evidence type="ECO:0000259" key="6">
    <source>
        <dbReference type="PROSITE" id="PS51501"/>
    </source>
</evidence>
<dbReference type="AlphaFoldDB" id="A0AAN6S5T9"/>
<evidence type="ECO:0000256" key="3">
    <source>
        <dbReference type="ARBA" id="ARBA00022833"/>
    </source>
</evidence>
<dbReference type="GO" id="GO:0006457">
    <property type="term" value="P:protein folding"/>
    <property type="evidence" value="ECO:0007669"/>
    <property type="project" value="TreeGrafter"/>
</dbReference>
<dbReference type="GO" id="GO:0005739">
    <property type="term" value="C:mitochondrion"/>
    <property type="evidence" value="ECO:0007669"/>
    <property type="project" value="TreeGrafter"/>
</dbReference>
<feature type="compositionally biased region" description="Low complexity" evidence="5">
    <location>
        <begin position="57"/>
        <end position="91"/>
    </location>
</feature>
<protein>
    <submittedName>
        <fullName evidence="7">DNL zinc finger-domain-containing protein</fullName>
    </submittedName>
</protein>
<dbReference type="PROSITE" id="PS51501">
    <property type="entry name" value="ZF_DNL"/>
    <property type="match status" value="1"/>
</dbReference>